<dbReference type="EC" id="3.1.1.-" evidence="5"/>
<dbReference type="PANTHER" id="PTHR32176">
    <property type="entry name" value="XYLOSE ISOMERASE"/>
    <property type="match status" value="1"/>
</dbReference>
<feature type="domain" description="PNPLA" evidence="6">
    <location>
        <begin position="18"/>
        <end position="238"/>
    </location>
</feature>
<evidence type="ECO:0000259" key="6">
    <source>
        <dbReference type="PROSITE" id="PS51635"/>
    </source>
</evidence>
<keyword evidence="5" id="KW-0378">Hydrolase</keyword>
<name>A0A059BME8_EUCGR</name>
<dbReference type="Gramene" id="KCW67046">
    <property type="protein sequence ID" value="KCW67046"/>
    <property type="gene ID" value="EUGRSUZ_F00812"/>
</dbReference>
<dbReference type="STRING" id="71139.A0A059BME8"/>
<dbReference type="SUPFAM" id="SSF52151">
    <property type="entry name" value="FabD/lysophospholipase-like"/>
    <property type="match status" value="1"/>
</dbReference>
<evidence type="ECO:0000313" key="7">
    <source>
        <dbReference type="EMBL" id="KCW67046.1"/>
    </source>
</evidence>
<accession>A0A059BME8</accession>
<dbReference type="Pfam" id="PF01734">
    <property type="entry name" value="Patatin"/>
    <property type="match status" value="1"/>
</dbReference>
<evidence type="ECO:0000256" key="3">
    <source>
        <dbReference type="ARBA" id="ARBA00023098"/>
    </source>
</evidence>
<feature type="short sequence motif" description="GXSXG" evidence="4">
    <location>
        <begin position="67"/>
        <end position="71"/>
    </location>
</feature>
<dbReference type="InterPro" id="IPR002641">
    <property type="entry name" value="PNPLA_dom"/>
</dbReference>
<evidence type="ECO:0000256" key="4">
    <source>
        <dbReference type="PROSITE-ProRule" id="PRU01161"/>
    </source>
</evidence>
<keyword evidence="2 5" id="KW-0442">Lipid degradation</keyword>
<dbReference type="PROSITE" id="PS51635">
    <property type="entry name" value="PNPLA"/>
    <property type="match status" value="1"/>
</dbReference>
<gene>
    <name evidence="7" type="ORF">EUGRSUZ_F00812</name>
</gene>
<evidence type="ECO:0000256" key="1">
    <source>
        <dbReference type="ARBA" id="ARBA00010240"/>
    </source>
</evidence>
<proteinExistence type="inferred from homology"/>
<comment type="function">
    <text evidence="5">Lipolytic acyl hydrolase (LAH).</text>
</comment>
<dbReference type="Gene3D" id="3.40.1090.10">
    <property type="entry name" value="Cytosolic phospholipase A2 catalytic domain"/>
    <property type="match status" value="1"/>
</dbReference>
<comment type="domain">
    <text evidence="5">The nitrogen atoms of the two glycine residues in the GGXR motif define the oxyanion hole, and stabilize the oxyanion that forms during the nucleophilic attack by the catalytic serine during substrate cleavage.</text>
</comment>
<comment type="caution">
    <text evidence="4">Lacks conserved residue(s) required for the propagation of feature annotation.</text>
</comment>
<dbReference type="GO" id="GO:0016042">
    <property type="term" value="P:lipid catabolic process"/>
    <property type="evidence" value="ECO:0007669"/>
    <property type="project" value="UniProtKB-KW"/>
</dbReference>
<comment type="similarity">
    <text evidence="1 5">Belongs to the patatin family.</text>
</comment>
<dbReference type="InterPro" id="IPR016035">
    <property type="entry name" value="Acyl_Trfase/lysoPLipase"/>
</dbReference>
<dbReference type="InParanoid" id="A0A059BME8"/>
<dbReference type="EMBL" id="KK198758">
    <property type="protein sequence ID" value="KCW67046.1"/>
    <property type="molecule type" value="Genomic_DNA"/>
</dbReference>
<keyword evidence="3 5" id="KW-0443">Lipid metabolism</keyword>
<dbReference type="AlphaFoldDB" id="A0A059BME8"/>
<sequence>MSSRGHNDGGPLAFIAILSIDEGEIKGIIAAVILDYLESELKVVFGCEDGGDDKIVRIANYFHTIAGTSIGGLITVMLTCPNEEGGPLFTAKEILDFYLEQSPKIFPQRRIFIIKLLTNLESFLQLIFPFNQHRAIRCLRSPKYDGKHLHNLMRKLLGKKRLHDTLTNIVIMTYDIKSSKGVTFSTRQDALLSDICISTSAAPIYLPSHDFQMAHISITKFNLVYGGVMTNNPGLVKWLYKKRDFPLLNILDEGNNTMMGKILPMHIKNLNAHRRYFRIQDDTLDGDKSSLDLATKKNLGIWWKLVKLCCEDKFL</sequence>
<reference evidence="7" key="1">
    <citation type="submission" date="2013-07" db="EMBL/GenBank/DDBJ databases">
        <title>The genome of Eucalyptus grandis.</title>
        <authorList>
            <person name="Schmutz J."/>
            <person name="Hayes R."/>
            <person name="Myburg A."/>
            <person name="Tuskan G."/>
            <person name="Grattapaglia D."/>
            <person name="Rokhsar D.S."/>
        </authorList>
    </citation>
    <scope>NUCLEOTIDE SEQUENCE</scope>
    <source>
        <tissue evidence="7">Leaf extractions</tissue>
    </source>
</reference>
<dbReference type="PANTHER" id="PTHR32176:SF109">
    <property type="entry name" value="PATATIN-LIKE PROTEIN 2"/>
    <property type="match status" value="1"/>
</dbReference>
<protein>
    <recommendedName>
        <fullName evidence="5">Patatin</fullName>
        <ecNumber evidence="5">3.1.1.-</ecNumber>
    </recommendedName>
</protein>
<organism evidence="7">
    <name type="scientific">Eucalyptus grandis</name>
    <name type="common">Flooded gum</name>
    <dbReference type="NCBI Taxonomy" id="71139"/>
    <lineage>
        <taxon>Eukaryota</taxon>
        <taxon>Viridiplantae</taxon>
        <taxon>Streptophyta</taxon>
        <taxon>Embryophyta</taxon>
        <taxon>Tracheophyta</taxon>
        <taxon>Spermatophyta</taxon>
        <taxon>Magnoliopsida</taxon>
        <taxon>eudicotyledons</taxon>
        <taxon>Gunneridae</taxon>
        <taxon>Pentapetalae</taxon>
        <taxon>rosids</taxon>
        <taxon>malvids</taxon>
        <taxon>Myrtales</taxon>
        <taxon>Myrtaceae</taxon>
        <taxon>Myrtoideae</taxon>
        <taxon>Eucalypteae</taxon>
        <taxon>Eucalyptus</taxon>
    </lineage>
</organism>
<dbReference type="GO" id="GO:0047372">
    <property type="term" value="F:monoacylglycerol lipase activity"/>
    <property type="evidence" value="ECO:0000318"/>
    <property type="project" value="GO_Central"/>
</dbReference>
<evidence type="ECO:0000256" key="2">
    <source>
        <dbReference type="ARBA" id="ARBA00022963"/>
    </source>
</evidence>
<dbReference type="GO" id="GO:0004620">
    <property type="term" value="F:phospholipase activity"/>
    <property type="evidence" value="ECO:0000318"/>
    <property type="project" value="GO_Central"/>
</dbReference>
<evidence type="ECO:0000256" key="5">
    <source>
        <dbReference type="RuleBase" id="RU361262"/>
    </source>
</evidence>